<dbReference type="EMBL" id="VFOU01000004">
    <property type="protein sequence ID" value="TQL66021.1"/>
    <property type="molecule type" value="Genomic_DNA"/>
</dbReference>
<dbReference type="AlphaFoldDB" id="A0A543A0A7"/>
<proteinExistence type="predicted"/>
<protein>
    <submittedName>
        <fullName evidence="1">Uncharacterized protein</fullName>
    </submittedName>
</protein>
<name>A0A543A0A7_9MICC</name>
<evidence type="ECO:0000313" key="1">
    <source>
        <dbReference type="EMBL" id="TQL66021.1"/>
    </source>
</evidence>
<reference evidence="1 2" key="1">
    <citation type="submission" date="2019-06" db="EMBL/GenBank/DDBJ databases">
        <title>Sequencing the genomes of 1000 actinobacteria strains.</title>
        <authorList>
            <person name="Klenk H.-P."/>
        </authorList>
    </citation>
    <scope>NUCLEOTIDE SEQUENCE [LARGE SCALE GENOMIC DNA]</scope>
    <source>
        <strain evidence="1 2">DSM 24083</strain>
    </source>
</reference>
<keyword evidence="2" id="KW-1185">Reference proteome</keyword>
<organism evidence="1 2">
    <name type="scientific">Enteractinococcus coprophilus</name>
    <dbReference type="NCBI Taxonomy" id="1027633"/>
    <lineage>
        <taxon>Bacteria</taxon>
        <taxon>Bacillati</taxon>
        <taxon>Actinomycetota</taxon>
        <taxon>Actinomycetes</taxon>
        <taxon>Micrococcales</taxon>
        <taxon>Micrococcaceae</taxon>
    </lineage>
</organism>
<dbReference type="RefSeq" id="WP_211344058.1">
    <property type="nucleotide sequence ID" value="NZ_BAABAN010000017.1"/>
</dbReference>
<evidence type="ECO:0000313" key="2">
    <source>
        <dbReference type="Proteomes" id="UP000319746"/>
    </source>
</evidence>
<accession>A0A543A0A7</accession>
<sequence length="193" mass="21201">MTSVVRPGINDGMVKPMNTSAIATATGRSWESWVQHFDDAGARQMDHPAIAALALELMPESVEQKEWWAQSTAVAFGQYAGLRVPGQTSTGDFQLSTTRTVPGNKDQALQAWLEVVNARTEFGGVPIEGEASTSSTDRWRYWRVALSDGSRVVVNISEKQNGKSAVGLQHSKLDSAEAIQFWRPIWKDLLAKI</sequence>
<dbReference type="Proteomes" id="UP000319746">
    <property type="component" value="Unassembled WGS sequence"/>
</dbReference>
<gene>
    <name evidence="1" type="ORF">FB556_2498</name>
</gene>
<comment type="caution">
    <text evidence="1">The sequence shown here is derived from an EMBL/GenBank/DDBJ whole genome shotgun (WGS) entry which is preliminary data.</text>
</comment>